<reference evidence="3" key="1">
    <citation type="submission" date="2019-08" db="EMBL/GenBank/DDBJ databases">
        <title>Comparative genome analysis confer to the adaptation heavy metal polluted environment.</title>
        <authorList>
            <person name="Li Y."/>
        </authorList>
    </citation>
    <scope>NUCLEOTIDE SEQUENCE [LARGE SCALE GENOMIC DNA]</scope>
    <source>
        <strain evidence="3">P1</strain>
    </source>
</reference>
<organism evidence="3 4">
    <name type="scientific">Mucilaginibacter rubeus</name>
    <dbReference type="NCBI Taxonomy" id="2027860"/>
    <lineage>
        <taxon>Bacteria</taxon>
        <taxon>Pseudomonadati</taxon>
        <taxon>Bacteroidota</taxon>
        <taxon>Sphingobacteriia</taxon>
        <taxon>Sphingobacteriales</taxon>
        <taxon>Sphingobacteriaceae</taxon>
        <taxon>Mucilaginibacter</taxon>
    </lineage>
</organism>
<dbReference type="InterPro" id="IPR001910">
    <property type="entry name" value="Inosine/uridine_hydrolase_dom"/>
</dbReference>
<dbReference type="EMBL" id="CP043450">
    <property type="protein sequence ID" value="QEM08642.1"/>
    <property type="molecule type" value="Genomic_DNA"/>
</dbReference>
<feature type="domain" description="Inosine/uridine-preferring nucleoside hydrolase" evidence="2">
    <location>
        <begin position="29"/>
        <end position="294"/>
    </location>
</feature>
<evidence type="ECO:0000313" key="4">
    <source>
        <dbReference type="Proteomes" id="UP000251402"/>
    </source>
</evidence>
<dbReference type="InterPro" id="IPR036452">
    <property type="entry name" value="Ribo_hydro-like"/>
</dbReference>
<dbReference type="PANTHER" id="PTHR43264:SF1">
    <property type="entry name" value="INOSINE_URIDINE-PREFERRING NUCLEOSIDE HYDROLASE DOMAIN-CONTAINING PROTEIN"/>
    <property type="match status" value="1"/>
</dbReference>
<dbReference type="KEGG" id="mrub:DEO27_000945"/>
<feature type="chain" id="PRO_5022725821" evidence="1">
    <location>
        <begin position="22"/>
        <end position="334"/>
    </location>
</feature>
<keyword evidence="1" id="KW-0732">Signal</keyword>
<dbReference type="PANTHER" id="PTHR43264">
    <property type="match status" value="1"/>
</dbReference>
<evidence type="ECO:0000313" key="3">
    <source>
        <dbReference type="EMBL" id="QEM08642.1"/>
    </source>
</evidence>
<evidence type="ECO:0000259" key="2">
    <source>
        <dbReference type="Pfam" id="PF01156"/>
    </source>
</evidence>
<name>A0A5C1HRY2_9SPHI</name>
<dbReference type="Gene3D" id="3.90.245.10">
    <property type="entry name" value="Ribonucleoside hydrolase-like"/>
    <property type="match status" value="1"/>
</dbReference>
<keyword evidence="4" id="KW-1185">Reference proteome</keyword>
<dbReference type="SUPFAM" id="SSF53590">
    <property type="entry name" value="Nucleoside hydrolase"/>
    <property type="match status" value="1"/>
</dbReference>
<evidence type="ECO:0000256" key="1">
    <source>
        <dbReference type="SAM" id="SignalP"/>
    </source>
</evidence>
<accession>A0A5C1HRY2</accession>
<dbReference type="CDD" id="cd02652">
    <property type="entry name" value="nuc_hydro_2"/>
    <property type="match status" value="1"/>
</dbReference>
<keyword evidence="3" id="KW-0378">Hydrolase</keyword>
<dbReference type="AlphaFoldDB" id="A0A5C1HRY2"/>
<dbReference type="RefSeq" id="WP_112572433.1">
    <property type="nucleotide sequence ID" value="NZ_CP043450.1"/>
</dbReference>
<gene>
    <name evidence="3" type="ORF">DEO27_000945</name>
</gene>
<dbReference type="Pfam" id="PF01156">
    <property type="entry name" value="IU_nuc_hydro"/>
    <property type="match status" value="1"/>
</dbReference>
<sequence>MNLRSASLTLLLFFTLSFSKAQKHNPIPVIFDTDIAGDYDDVGAMALLHAFADKGEAKILATISCNAFETTAPTISVINTYFGRPDIPIGIVKKDKPNKDCAQRWAQAIIAGYPHKIKSNSQAVEAVSLYRKILASQADGSVTVISVGFFTNLADLLRSGADKYSELTGVQLVKQKVKNLVSMATGIGADGKTFSEYNVNVDAASAQEVFKNWPTPITLSGFEIGEKILTGIKLTHNYSIQNSPIKDAFQIALDRDKNTIGRNSWDETAVLTAIRGPKPYFAYRKLNMEIKDDGTDVVIPGERFLYLQFAMEPGAIAKDIEQLMMHQPLKKAKR</sequence>
<dbReference type="OrthoDB" id="128573at2"/>
<proteinExistence type="predicted"/>
<feature type="signal peptide" evidence="1">
    <location>
        <begin position="1"/>
        <end position="21"/>
    </location>
</feature>
<dbReference type="Proteomes" id="UP000251402">
    <property type="component" value="Chromosome"/>
</dbReference>
<protein>
    <submittedName>
        <fullName evidence="3">Nucleoside hydrolase</fullName>
    </submittedName>
</protein>
<dbReference type="GO" id="GO:0016799">
    <property type="term" value="F:hydrolase activity, hydrolyzing N-glycosyl compounds"/>
    <property type="evidence" value="ECO:0007669"/>
    <property type="project" value="InterPro"/>
</dbReference>